<keyword evidence="2" id="KW-1185">Reference proteome</keyword>
<protein>
    <submittedName>
        <fullName evidence="1">Uncharacterized protein</fullName>
    </submittedName>
</protein>
<evidence type="ECO:0000313" key="1">
    <source>
        <dbReference type="EMBL" id="KAF0295822.1"/>
    </source>
</evidence>
<reference evidence="1 2" key="1">
    <citation type="submission" date="2019-07" db="EMBL/GenBank/DDBJ databases">
        <title>Draft genome assembly of a fouling barnacle, Amphibalanus amphitrite (Darwin, 1854): The first reference genome for Thecostraca.</title>
        <authorList>
            <person name="Kim W."/>
        </authorList>
    </citation>
    <scope>NUCLEOTIDE SEQUENCE [LARGE SCALE GENOMIC DNA]</scope>
    <source>
        <strain evidence="1">SNU_AA5</strain>
        <tissue evidence="1">Soma without cirri and trophi</tissue>
    </source>
</reference>
<proteinExistence type="predicted"/>
<organism evidence="1 2">
    <name type="scientific">Amphibalanus amphitrite</name>
    <name type="common">Striped barnacle</name>
    <name type="synonym">Balanus amphitrite</name>
    <dbReference type="NCBI Taxonomy" id="1232801"/>
    <lineage>
        <taxon>Eukaryota</taxon>
        <taxon>Metazoa</taxon>
        <taxon>Ecdysozoa</taxon>
        <taxon>Arthropoda</taxon>
        <taxon>Crustacea</taxon>
        <taxon>Multicrustacea</taxon>
        <taxon>Cirripedia</taxon>
        <taxon>Thoracica</taxon>
        <taxon>Thoracicalcarea</taxon>
        <taxon>Balanomorpha</taxon>
        <taxon>Balanoidea</taxon>
        <taxon>Balanidae</taxon>
        <taxon>Amphibalaninae</taxon>
        <taxon>Amphibalanus</taxon>
    </lineage>
</organism>
<name>A0A6A4VY89_AMPAM</name>
<gene>
    <name evidence="1" type="ORF">FJT64_006700</name>
</gene>
<dbReference type="AlphaFoldDB" id="A0A6A4VY89"/>
<sequence length="200" mass="21173">MFFRANLIVRSGKNLMALSSCVGFCRPPCGCSRSPRRYRHHQGSVSGTGTSSSGHFLRAVYKRQELPRLSEVGCAAQRCRDGAGRHGAAAAAGPGPAVSLPPTSGEFFSGARLASAAGWHGDHRGADHRFHHNHLDSVLHLRRRYQHFDSLYWKAASEITQRAATTSHLGAARGGGRGQPALVAVAGGGRGGPRCLAAGR</sequence>
<accession>A0A6A4VY89</accession>
<evidence type="ECO:0000313" key="2">
    <source>
        <dbReference type="Proteomes" id="UP000440578"/>
    </source>
</evidence>
<dbReference type="Proteomes" id="UP000440578">
    <property type="component" value="Unassembled WGS sequence"/>
</dbReference>
<dbReference type="EMBL" id="VIIS01001596">
    <property type="protein sequence ID" value="KAF0295822.1"/>
    <property type="molecule type" value="Genomic_DNA"/>
</dbReference>
<comment type="caution">
    <text evidence="1">The sequence shown here is derived from an EMBL/GenBank/DDBJ whole genome shotgun (WGS) entry which is preliminary data.</text>
</comment>